<organism evidence="1 2">
    <name type="scientific">Brevibacillus nitrificans</name>
    <dbReference type="NCBI Taxonomy" id="651560"/>
    <lineage>
        <taxon>Bacteria</taxon>
        <taxon>Bacillati</taxon>
        <taxon>Bacillota</taxon>
        <taxon>Bacilli</taxon>
        <taxon>Bacillales</taxon>
        <taxon>Paenibacillaceae</taxon>
        <taxon>Brevibacillus</taxon>
    </lineage>
</organism>
<proteinExistence type="predicted"/>
<name>A0A3M8CYZ9_9BACL</name>
<protein>
    <submittedName>
        <fullName evidence="1">Uncharacterized protein</fullName>
    </submittedName>
</protein>
<comment type="caution">
    <text evidence="1">The sequence shown here is derived from an EMBL/GenBank/DDBJ whole genome shotgun (WGS) entry which is preliminary data.</text>
</comment>
<gene>
    <name evidence="1" type="ORF">EDM59_23135</name>
</gene>
<dbReference type="RefSeq" id="WP_122925778.1">
    <property type="nucleotide sequence ID" value="NZ_RHHU01000016.1"/>
</dbReference>
<evidence type="ECO:0000313" key="2">
    <source>
        <dbReference type="Proteomes" id="UP000269573"/>
    </source>
</evidence>
<dbReference type="EMBL" id="RHHU01000016">
    <property type="protein sequence ID" value="RNB81082.1"/>
    <property type="molecule type" value="Genomic_DNA"/>
</dbReference>
<dbReference type="Proteomes" id="UP000269573">
    <property type="component" value="Unassembled WGS sequence"/>
</dbReference>
<dbReference type="AlphaFoldDB" id="A0A3M8CYZ9"/>
<sequence>MARKVQRTTAPEKKEWIESAAYLGAEKFEVAGALFHEDEHSMLEESIVKHKLTTYKGGM</sequence>
<evidence type="ECO:0000313" key="1">
    <source>
        <dbReference type="EMBL" id="RNB81082.1"/>
    </source>
</evidence>
<reference evidence="1 2" key="1">
    <citation type="submission" date="2018-10" db="EMBL/GenBank/DDBJ databases">
        <title>Phylogenomics of Brevibacillus.</title>
        <authorList>
            <person name="Dunlap C."/>
        </authorList>
    </citation>
    <scope>NUCLEOTIDE SEQUENCE [LARGE SCALE GENOMIC DNA]</scope>
    <source>
        <strain evidence="1 2">JCM 15774</strain>
    </source>
</reference>
<accession>A0A3M8CYZ9</accession>
<keyword evidence="2" id="KW-1185">Reference proteome</keyword>